<dbReference type="PANTHER" id="PTHR10774:SF190">
    <property type="entry name" value="C2 CALCIUM_LIPID-BINDING ENDONUCLEASE_EXONUCLEASE_PHOSPHATASE-RELATED"/>
    <property type="match status" value="1"/>
</dbReference>
<dbReference type="SUPFAM" id="SSF49562">
    <property type="entry name" value="C2 domain (Calcium/lipid-binding domain, CaLB)"/>
    <property type="match status" value="1"/>
</dbReference>
<dbReference type="CDD" id="cd00030">
    <property type="entry name" value="C2"/>
    <property type="match status" value="1"/>
</dbReference>
<proteinExistence type="predicted"/>
<dbReference type="PROSITE" id="PS50004">
    <property type="entry name" value="C2"/>
    <property type="match status" value="1"/>
</dbReference>
<feature type="region of interest" description="Disordered" evidence="1">
    <location>
        <begin position="388"/>
        <end position="417"/>
    </location>
</feature>
<sequence length="807" mass="88759">MADASTDHLRALLRDALPAWVLVPDSARVEWLNAVTQQLWPHIERGATKFLMEGKRLEGLLNSTTFWRPRVLADAQLQVAAVSLGQEPPRITGVKTFPQQGGQDKEVGVSNLVARGTLRVALKPLLDEIPIAGGIKVSFMGAPDFSYSTRVLGGNPYLVPGISQFVDSFVRDRLLTPLNFPDGFTYDLVTRSVALQEQPEGLLEVTVVEATGVPRMDTFGKCDPFCNLWVRESHKLRTTVKSRTLKPVWKESFTFMVHSTQHQELTMALYDSDFWSEDDLIGRVSLPLTVLDLTPGAVNDYWLPVPRAGTSRGEAEEGSMHRRKHTVRMMSNGPHGSSAANEQDLGSWPSTVSGRDDTAVFATGNLPRSTSSPFAAAAANAGVAAADGRRAAPFSRSSRSPGPPERQQSTASGSSMATVWSQQLRQLAANPLEMLRSKRCMLHITASYFPLTDQEIAAVAKEAGRQQRGEAEPATLSSSLGGASRLLRSGILYVWLDRATNLKAKTGFTKRMKVNVRVGSITKTTERGNVKLQHRANPVFEEMVELIVDGDTAQRSNTLIHIEIVTEHLVRHPSFQKGPRGPKPYMAARCPASRTLLAVVYATVLYATCTARLAAGKAGTSCPTAKKFLTCVTPQWTMPNMANVILNSNTPALTVLDFPGNVDLRAILPWNDGVTLTYRRTNHSIYQCQVPIFPGYQLMSYASKPASRYHSMFITCPRSPMWTGRQNYYVTGAFRNVSSLSKRAIKGLPQLQAWKTFYMPVARHLSMCLTINPCLMNVFLGISNLQKWVNGGGILWSSSRSPLAARM</sequence>
<keyword evidence="4" id="KW-1185">Reference proteome</keyword>
<evidence type="ECO:0000259" key="2">
    <source>
        <dbReference type="PROSITE" id="PS50004"/>
    </source>
</evidence>
<feature type="compositionally biased region" description="Polar residues" evidence="1">
    <location>
        <begin position="406"/>
        <end position="417"/>
    </location>
</feature>
<dbReference type="RefSeq" id="XP_005850486.1">
    <property type="nucleotide sequence ID" value="XM_005850424.1"/>
</dbReference>
<dbReference type="OrthoDB" id="67700at2759"/>
<dbReference type="GO" id="GO:0005783">
    <property type="term" value="C:endoplasmic reticulum"/>
    <property type="evidence" value="ECO:0007669"/>
    <property type="project" value="TreeGrafter"/>
</dbReference>
<dbReference type="CDD" id="cd21677">
    <property type="entry name" value="SMP_SYT"/>
    <property type="match status" value="1"/>
</dbReference>
<dbReference type="InterPro" id="IPR045050">
    <property type="entry name" value="Synaptotagmin_plant"/>
</dbReference>
<feature type="domain" description="C2" evidence="2">
    <location>
        <begin position="187"/>
        <end position="303"/>
    </location>
</feature>
<dbReference type="Pfam" id="PF00168">
    <property type="entry name" value="C2"/>
    <property type="match status" value="2"/>
</dbReference>
<organism evidence="4">
    <name type="scientific">Chlorella variabilis</name>
    <name type="common">Green alga</name>
    <dbReference type="NCBI Taxonomy" id="554065"/>
    <lineage>
        <taxon>Eukaryota</taxon>
        <taxon>Viridiplantae</taxon>
        <taxon>Chlorophyta</taxon>
        <taxon>core chlorophytes</taxon>
        <taxon>Trebouxiophyceae</taxon>
        <taxon>Chlorellales</taxon>
        <taxon>Chlorellaceae</taxon>
        <taxon>Chlorella clade</taxon>
        <taxon>Chlorella</taxon>
    </lineage>
</organism>
<accession>E1Z6P1</accession>
<dbReference type="AlphaFoldDB" id="E1Z6P1"/>
<dbReference type="GeneID" id="17358093"/>
<dbReference type="InterPro" id="IPR035892">
    <property type="entry name" value="C2_domain_sf"/>
</dbReference>
<feature type="region of interest" description="Disordered" evidence="1">
    <location>
        <begin position="328"/>
        <end position="352"/>
    </location>
</feature>
<dbReference type="InParanoid" id="E1Z6P1"/>
<dbReference type="Proteomes" id="UP000008141">
    <property type="component" value="Unassembled WGS sequence"/>
</dbReference>
<dbReference type="Gene3D" id="2.60.40.150">
    <property type="entry name" value="C2 domain"/>
    <property type="match status" value="1"/>
</dbReference>
<gene>
    <name evidence="3" type="ORF">CHLNCDRAFT_56823</name>
</gene>
<dbReference type="GO" id="GO:0008289">
    <property type="term" value="F:lipid binding"/>
    <property type="evidence" value="ECO:0007669"/>
    <property type="project" value="InterPro"/>
</dbReference>
<name>E1Z6P1_CHLVA</name>
<dbReference type="KEGG" id="cvr:CHLNCDRAFT_56823"/>
<protein>
    <recommendedName>
        <fullName evidence="2">C2 domain-containing protein</fullName>
    </recommendedName>
</protein>
<dbReference type="PANTHER" id="PTHR10774">
    <property type="entry name" value="EXTENDED SYNAPTOTAGMIN-RELATED"/>
    <property type="match status" value="1"/>
</dbReference>
<evidence type="ECO:0000313" key="4">
    <source>
        <dbReference type="Proteomes" id="UP000008141"/>
    </source>
</evidence>
<dbReference type="InterPro" id="IPR000008">
    <property type="entry name" value="C2_dom"/>
</dbReference>
<evidence type="ECO:0000256" key="1">
    <source>
        <dbReference type="SAM" id="MobiDB-lite"/>
    </source>
</evidence>
<dbReference type="SMART" id="SM00239">
    <property type="entry name" value="C2"/>
    <property type="match status" value="1"/>
</dbReference>
<feature type="compositionally biased region" description="Low complexity" evidence="1">
    <location>
        <begin position="388"/>
        <end position="400"/>
    </location>
</feature>
<evidence type="ECO:0000313" key="3">
    <source>
        <dbReference type="EMBL" id="EFN58384.1"/>
    </source>
</evidence>
<dbReference type="eggNOG" id="KOG1012">
    <property type="taxonomic scope" value="Eukaryota"/>
</dbReference>
<dbReference type="EMBL" id="GL433837">
    <property type="protein sequence ID" value="EFN58384.1"/>
    <property type="molecule type" value="Genomic_DNA"/>
</dbReference>
<reference evidence="3 4" key="1">
    <citation type="journal article" date="2010" name="Plant Cell">
        <title>The Chlorella variabilis NC64A genome reveals adaptation to photosymbiosis, coevolution with viruses, and cryptic sex.</title>
        <authorList>
            <person name="Blanc G."/>
            <person name="Duncan G."/>
            <person name="Agarkova I."/>
            <person name="Borodovsky M."/>
            <person name="Gurnon J."/>
            <person name="Kuo A."/>
            <person name="Lindquist E."/>
            <person name="Lucas S."/>
            <person name="Pangilinan J."/>
            <person name="Polle J."/>
            <person name="Salamov A."/>
            <person name="Terry A."/>
            <person name="Yamada T."/>
            <person name="Dunigan D.D."/>
            <person name="Grigoriev I.V."/>
            <person name="Claverie J.M."/>
            <person name="Van Etten J.L."/>
        </authorList>
    </citation>
    <scope>NUCLEOTIDE SEQUENCE [LARGE SCALE GENOMIC DNA]</scope>
    <source>
        <strain evidence="3 4">NC64A</strain>
    </source>
</reference>